<dbReference type="InterPro" id="IPR020097">
    <property type="entry name" value="PsdUridine_synth_TruA_a/b_dom"/>
</dbReference>
<dbReference type="InterPro" id="IPR027417">
    <property type="entry name" value="P-loop_NTPase"/>
</dbReference>
<dbReference type="FunFam" id="3.30.70.580:FF:000007">
    <property type="entry name" value="tRNA pseudouridine synthase"/>
    <property type="match status" value="1"/>
</dbReference>
<accession>A0A8R1UC80</accession>
<dbReference type="SUPFAM" id="SSF52540">
    <property type="entry name" value="P-loop containing nucleoside triphosphate hydrolases"/>
    <property type="match status" value="2"/>
</dbReference>
<comment type="similarity">
    <text evidence="1">Belongs to the tRNA pseudouridine synthase TruA family.</text>
</comment>
<evidence type="ECO:0000256" key="1">
    <source>
        <dbReference type="ARBA" id="ARBA00009375"/>
    </source>
</evidence>
<sequence>QTTGMKRKHEPANGEGGETKKLKALRPFDFAAHPKRKIALRFFYYGWLFDGLVQQRDTENTVEKHLLDALLKTRLIESAEECDMTRCGRTDKGVSAFKQVAALVVRSATVDEQSFWAPETSEETKLKYKQADDLPYLKMLNGVLPPSIRVTAWAPVPLSFSARHACSSRIYKYALPRASYDLEKLRAAAKLLEGRHDFRNFCQIDMNVARVEMSYVREIVDVRVEEVRPSPSPSRYDLLELTVVGTGFLWHQIRFIVGVLHEIGQGKEEVELITRLLDVAATPRRPVYSMAVDSPLCLFDCRFEREGQAVQWRRAEGKVFEKNLTHLQREWAEAATRARLLENMMGALVDEAREGGEAVDEDRGLLEFVQDKPQSGAYVPFAARKTCDSLEEKADKLREKRARDFMLTSFYLRFIFFLIFEFHYFKMSARRLATLGCKRTQIDPEDDADFRFIVAFVEERWLRRRGEEWVVALLDETNGDKQKELVEETVDRLLAAAVERKYKEMESAHSLTSGAYAAARKEKEEGERRGGNPLNGVDCSSPPVADAIRALCTALGVNGTHPDPEVSLRAACLYIERELNPAALKSWLAEVEAKRERLDVKSSFPLGVVSNKDPAVNIAARLIRVLALDGLKSSQSAINATLIAFQNTTRERPNILVTGSPGTGKSTLAAALAEKLGFDQIECSREIREHGLFSEFDERLQTHVFDEDKLLDHIEERMDSESGGVVVDFHGCDFFPQRWMSDSAGDRHPLAKMRHGPEAMNQDGPPVPPHVPAIGATPAPKSSFELPPPPKISRSDAPRAMEDDYIDKMVESMMVSPTTNPTHRRVKISPALFDELAVNFRSQAIPMILKDGAANQAHIISEADWKLYIQYAFKMRLDSINGGTNGIMAADSLAHSPLSLSLPSSPVSSTPSNDYLRSKMNQTILDSAELFFALGIQNRAFSTSTLSNRPEGTPFWLLSAHRSNDADASITTNNVKVKARFPEAKPIDYLLRALSHFTTIDASLTQRQMMICCNLDDIPAARSRYIEQFDIVVVLRCDNTMLYDRMAARGYPPEKIRENIECEIFNSIGEEARESYDEEVILEVPSESLEHMHENVDKMCQMWTKIRYGVRWNPAERLALGIRALDLQKVKSIDISMDPLYEGNQSIRTFWHAVMTPRVRMTNPAVKVKANLTNDRRPPSFVATIADGKKLRFETDKMPAADLVATFNRLLGNPEAGKAGTRPKINM</sequence>
<dbReference type="PANTHER" id="PTHR11142">
    <property type="entry name" value="PSEUDOURIDYLATE SYNTHASE"/>
    <property type="match status" value="1"/>
</dbReference>
<evidence type="ECO:0000256" key="4">
    <source>
        <dbReference type="SAM" id="MobiDB-lite"/>
    </source>
</evidence>
<feature type="compositionally biased region" description="Basic and acidic residues" evidence="4">
    <location>
        <begin position="519"/>
        <end position="530"/>
    </location>
</feature>
<dbReference type="GO" id="GO:0003723">
    <property type="term" value="F:RNA binding"/>
    <property type="evidence" value="ECO:0007669"/>
    <property type="project" value="InterPro"/>
</dbReference>
<dbReference type="Gene3D" id="3.30.70.660">
    <property type="entry name" value="Pseudouridine synthase I, catalytic domain, C-terminal subdomain"/>
    <property type="match status" value="1"/>
</dbReference>
<keyword evidence="6" id="KW-1185">Reference proteome</keyword>
<name>A0A2A6B6C3_PRIPA</name>
<evidence type="ECO:0000256" key="3">
    <source>
        <dbReference type="ARBA" id="ARBA00023235"/>
    </source>
</evidence>
<keyword evidence="3" id="KW-0413">Isomerase</keyword>
<evidence type="ECO:0000256" key="2">
    <source>
        <dbReference type="ARBA" id="ARBA00022694"/>
    </source>
</evidence>
<organism evidence="5 6">
    <name type="scientific">Pristionchus pacificus</name>
    <name type="common">Parasitic nematode worm</name>
    <dbReference type="NCBI Taxonomy" id="54126"/>
    <lineage>
        <taxon>Eukaryota</taxon>
        <taxon>Metazoa</taxon>
        <taxon>Ecdysozoa</taxon>
        <taxon>Nematoda</taxon>
        <taxon>Chromadorea</taxon>
        <taxon>Rhabditida</taxon>
        <taxon>Rhabditina</taxon>
        <taxon>Diplogasteromorpha</taxon>
        <taxon>Diplogasteroidea</taxon>
        <taxon>Neodiplogasteridae</taxon>
        <taxon>Pristionchus</taxon>
    </lineage>
</organism>
<feature type="region of interest" description="Disordered" evidence="4">
    <location>
        <begin position="514"/>
        <end position="537"/>
    </location>
</feature>
<dbReference type="InterPro" id="IPR020103">
    <property type="entry name" value="PsdUridine_synth_cat_dom_sf"/>
</dbReference>
<dbReference type="HAMAP" id="MF_00171">
    <property type="entry name" value="TruA"/>
    <property type="match status" value="1"/>
</dbReference>
<dbReference type="EnsemblMetazoa" id="PPA19266.1">
    <property type="protein sequence ID" value="PPA19266.1"/>
    <property type="gene ID" value="WBGene00108820"/>
</dbReference>
<dbReference type="Pfam" id="PF10036">
    <property type="entry name" value="RLL"/>
    <property type="match status" value="1"/>
</dbReference>
<dbReference type="Gene3D" id="3.40.30.10">
    <property type="entry name" value="Glutaredoxin"/>
    <property type="match status" value="1"/>
</dbReference>
<feature type="region of interest" description="Disordered" evidence="4">
    <location>
        <begin position="754"/>
        <end position="798"/>
    </location>
</feature>
<dbReference type="GO" id="GO:0005737">
    <property type="term" value="C:cytoplasm"/>
    <property type="evidence" value="ECO:0000318"/>
    <property type="project" value="GO_Central"/>
</dbReference>
<dbReference type="Gene3D" id="3.30.70.580">
    <property type="entry name" value="Pseudouridine synthase I, catalytic domain, N-terminal subdomain"/>
    <property type="match status" value="1"/>
</dbReference>
<reference evidence="5" key="2">
    <citation type="submission" date="2022-06" db="UniProtKB">
        <authorList>
            <consortium name="EnsemblMetazoa"/>
        </authorList>
    </citation>
    <scope>IDENTIFICATION</scope>
    <source>
        <strain evidence="5">PS312</strain>
    </source>
</reference>
<evidence type="ECO:0000313" key="5">
    <source>
        <dbReference type="EnsemblMetazoa" id="PPA19266.1"/>
    </source>
</evidence>
<accession>A0A2A6B6C3</accession>
<reference evidence="6" key="1">
    <citation type="journal article" date="2008" name="Nat. Genet.">
        <title>The Pristionchus pacificus genome provides a unique perspective on nematode lifestyle and parasitism.</title>
        <authorList>
            <person name="Dieterich C."/>
            <person name="Clifton S.W."/>
            <person name="Schuster L.N."/>
            <person name="Chinwalla A."/>
            <person name="Delehaunty K."/>
            <person name="Dinkelacker I."/>
            <person name="Fulton L."/>
            <person name="Fulton R."/>
            <person name="Godfrey J."/>
            <person name="Minx P."/>
            <person name="Mitreva M."/>
            <person name="Roeseler W."/>
            <person name="Tian H."/>
            <person name="Witte H."/>
            <person name="Yang S.P."/>
            <person name="Wilson R.K."/>
            <person name="Sommer R.J."/>
        </authorList>
    </citation>
    <scope>NUCLEOTIDE SEQUENCE [LARGE SCALE GENOMIC DNA]</scope>
    <source>
        <strain evidence="6">PS312</strain>
    </source>
</reference>
<dbReference type="GO" id="GO:0031119">
    <property type="term" value="P:tRNA pseudouridine synthesis"/>
    <property type="evidence" value="ECO:0000318"/>
    <property type="project" value="GO_Central"/>
</dbReference>
<dbReference type="GO" id="GO:0009982">
    <property type="term" value="F:pseudouridine synthase activity"/>
    <property type="evidence" value="ECO:0000318"/>
    <property type="project" value="GO_Central"/>
</dbReference>
<dbReference type="GO" id="GO:1990481">
    <property type="term" value="P:mRNA pseudouridine synthesis"/>
    <property type="evidence" value="ECO:0000318"/>
    <property type="project" value="GO_Central"/>
</dbReference>
<keyword evidence="2" id="KW-0819">tRNA processing</keyword>
<dbReference type="Pfam" id="PF01416">
    <property type="entry name" value="PseudoU_synth_1"/>
    <property type="match status" value="1"/>
</dbReference>
<evidence type="ECO:0000313" key="6">
    <source>
        <dbReference type="Proteomes" id="UP000005239"/>
    </source>
</evidence>
<dbReference type="Pfam" id="PF13238">
    <property type="entry name" value="AAA_18"/>
    <property type="match status" value="2"/>
</dbReference>
<dbReference type="Gene3D" id="3.40.50.300">
    <property type="entry name" value="P-loop containing nucleotide triphosphate hydrolases"/>
    <property type="match status" value="2"/>
</dbReference>
<proteinExistence type="inferred from homology"/>
<dbReference type="InterPro" id="IPR020095">
    <property type="entry name" value="PsdUridine_synth_TruA_C"/>
</dbReference>
<dbReference type="GO" id="GO:0005634">
    <property type="term" value="C:nucleus"/>
    <property type="evidence" value="ECO:0000318"/>
    <property type="project" value="GO_Central"/>
</dbReference>
<dbReference type="InterPro" id="IPR020094">
    <property type="entry name" value="TruA/RsuA/RluB/E/F_N"/>
</dbReference>
<dbReference type="NCBIfam" id="TIGR00071">
    <property type="entry name" value="hisT_truA"/>
    <property type="match status" value="1"/>
</dbReference>
<dbReference type="AlphaFoldDB" id="A0A2A6B6C3"/>
<gene>
    <name evidence="5" type="primary">WBGene00108820</name>
</gene>
<protein>
    <submittedName>
        <fullName evidence="5">Tag-124 protein</fullName>
    </submittedName>
</protein>
<dbReference type="Proteomes" id="UP000005239">
    <property type="component" value="Unassembled WGS sequence"/>
</dbReference>
<dbReference type="PANTHER" id="PTHR11142:SF5">
    <property type="entry name" value="TRNA PSEUDOURIDINE(38_39) SYNTHASE"/>
    <property type="match status" value="1"/>
</dbReference>
<dbReference type="InterPro" id="IPR019265">
    <property type="entry name" value="RTRAF"/>
</dbReference>
<dbReference type="SUPFAM" id="SSF55120">
    <property type="entry name" value="Pseudouridine synthase"/>
    <property type="match status" value="1"/>
</dbReference>
<dbReference type="InterPro" id="IPR001406">
    <property type="entry name" value="PsdUridine_synth_TruA"/>
</dbReference>